<accession>A0ACC2GY83</accession>
<reference evidence="1" key="1">
    <citation type="submission" date="2021-05" db="EMBL/GenBank/DDBJ databases">
        <authorList>
            <person name="Pan Q."/>
            <person name="Jouanno E."/>
            <person name="Zahm M."/>
            <person name="Klopp C."/>
            <person name="Cabau C."/>
            <person name="Louis A."/>
            <person name="Berthelot C."/>
            <person name="Parey E."/>
            <person name="Roest Crollius H."/>
            <person name="Montfort J."/>
            <person name="Robinson-Rechavi M."/>
            <person name="Bouchez O."/>
            <person name="Lampietro C."/>
            <person name="Lopez Roques C."/>
            <person name="Donnadieu C."/>
            <person name="Postlethwait J."/>
            <person name="Bobe J."/>
            <person name="Dillon D."/>
            <person name="Chandos A."/>
            <person name="von Hippel F."/>
            <person name="Guiguen Y."/>
        </authorList>
    </citation>
    <scope>NUCLEOTIDE SEQUENCE</scope>
    <source>
        <strain evidence="1">YG-Jan2019</strain>
    </source>
</reference>
<dbReference type="Proteomes" id="UP001157502">
    <property type="component" value="Chromosome 8"/>
</dbReference>
<evidence type="ECO:0000313" key="1">
    <source>
        <dbReference type="EMBL" id="KAJ8008626.1"/>
    </source>
</evidence>
<protein>
    <submittedName>
        <fullName evidence="1">Uncharacterized protein</fullName>
    </submittedName>
</protein>
<dbReference type="EMBL" id="CM055735">
    <property type="protein sequence ID" value="KAJ8008626.1"/>
    <property type="molecule type" value="Genomic_DNA"/>
</dbReference>
<organism evidence="1 2">
    <name type="scientific">Dallia pectoralis</name>
    <name type="common">Alaska blackfish</name>
    <dbReference type="NCBI Taxonomy" id="75939"/>
    <lineage>
        <taxon>Eukaryota</taxon>
        <taxon>Metazoa</taxon>
        <taxon>Chordata</taxon>
        <taxon>Craniata</taxon>
        <taxon>Vertebrata</taxon>
        <taxon>Euteleostomi</taxon>
        <taxon>Actinopterygii</taxon>
        <taxon>Neopterygii</taxon>
        <taxon>Teleostei</taxon>
        <taxon>Protacanthopterygii</taxon>
        <taxon>Esociformes</taxon>
        <taxon>Umbridae</taxon>
        <taxon>Dallia</taxon>
    </lineage>
</organism>
<sequence>MQHRPAAPILRPISRSIVPSLANKTPRYLNSFTWGKDSFPTRSRHSTGFLLRVMASDLEVLTLIPAASHSAANRSRLVTKRSPGGGQPHLERIRLTAEDTDTAHALSVQRLDGPEKRPSPHTPAAPSTKIPGYPVIRLLQIHKTHVDWMGILPGPLQDLASKELVRGSPARTKTALFLFQSEVRLLAEPPFQHFGVHFTRRLRSVIPL</sequence>
<keyword evidence="2" id="KW-1185">Reference proteome</keyword>
<gene>
    <name evidence="1" type="ORF">DPEC_G00106830</name>
</gene>
<name>A0ACC2GY83_DALPE</name>
<comment type="caution">
    <text evidence="1">The sequence shown here is derived from an EMBL/GenBank/DDBJ whole genome shotgun (WGS) entry which is preliminary data.</text>
</comment>
<evidence type="ECO:0000313" key="2">
    <source>
        <dbReference type="Proteomes" id="UP001157502"/>
    </source>
</evidence>
<proteinExistence type="predicted"/>